<evidence type="ECO:0000313" key="8">
    <source>
        <dbReference type="Proteomes" id="UP000038040"/>
    </source>
</evidence>
<evidence type="ECO:0000313" key="9">
    <source>
        <dbReference type="Proteomes" id="UP000274756"/>
    </source>
</evidence>
<dbReference type="PROSITE" id="PS51336">
    <property type="entry name" value="DM10"/>
    <property type="match status" value="1"/>
</dbReference>
<keyword evidence="9" id="KW-1185">Reference proteome</keyword>
<evidence type="ECO:0000313" key="7">
    <source>
        <dbReference type="EMBL" id="VDN59199.1"/>
    </source>
</evidence>
<comment type="subcellular location">
    <subcellularLocation>
        <location evidence="1">Cytoplasm</location>
        <location evidence="1">Cytoskeleton</location>
        <location evidence="1">Cilium axoneme</location>
    </subcellularLocation>
</comment>
<accession>A0A0N4UDG2</accession>
<dbReference type="EMBL" id="UYYG01001177">
    <property type="protein sequence ID" value="VDN59199.1"/>
    <property type="molecule type" value="Genomic_DNA"/>
</dbReference>
<dbReference type="InterPro" id="IPR040193">
    <property type="entry name" value="EFHC1/EFHC2/EFHB"/>
</dbReference>
<dbReference type="GO" id="GO:0000281">
    <property type="term" value="P:mitotic cytokinesis"/>
    <property type="evidence" value="ECO:0007669"/>
    <property type="project" value="TreeGrafter"/>
</dbReference>
<evidence type="ECO:0000313" key="10">
    <source>
        <dbReference type="WBParaSite" id="DME_0000537301-mRNA-1"/>
    </source>
</evidence>
<dbReference type="OrthoDB" id="10255210at2759"/>
<evidence type="ECO:0000256" key="1">
    <source>
        <dbReference type="ARBA" id="ARBA00004430"/>
    </source>
</evidence>
<dbReference type="GO" id="GO:0005930">
    <property type="term" value="C:axoneme"/>
    <property type="evidence" value="ECO:0007669"/>
    <property type="project" value="UniProtKB-SubCell"/>
</dbReference>
<evidence type="ECO:0000259" key="6">
    <source>
        <dbReference type="PROSITE" id="PS51336"/>
    </source>
</evidence>
<name>A0A0N4UDG2_DRAME</name>
<sequence>MNSNELIFNMLSPESGIYSNEQIHRIRPMKLIYHLTDDSITLNEPVVPNSGMLQGRLITRQRVPKSDNQKGRDYLHWSDLNVGQDVQLFSKTYRLTSCDQFTKNFLEKNGIKLNKEEEIPISDNANLPANIFLLAYWLDKSNDFTGIRPKRIFKMTIYTFDDTVSLTEITGTNRNKQYYRSEDFYPGAWVNVFSRPMFIFDCVGEETRKFMQNLHGTISYTDCDKILEKGPPPDNTDNIPPTLRFIAKMVKFL</sequence>
<dbReference type="Gene3D" id="2.30.29.170">
    <property type="match status" value="2"/>
</dbReference>
<dbReference type="InterPro" id="IPR006602">
    <property type="entry name" value="DM10_dom"/>
</dbReference>
<dbReference type="GO" id="GO:0072686">
    <property type="term" value="C:mitotic spindle"/>
    <property type="evidence" value="ECO:0007669"/>
    <property type="project" value="TreeGrafter"/>
</dbReference>
<dbReference type="WBParaSite" id="DME_0000537301-mRNA-1">
    <property type="protein sequence ID" value="DME_0000537301-mRNA-1"/>
    <property type="gene ID" value="DME_0000537301"/>
</dbReference>
<protein>
    <submittedName>
        <fullName evidence="10">DM10 domain-containing protein</fullName>
    </submittedName>
</protein>
<evidence type="ECO:0000256" key="2">
    <source>
        <dbReference type="ARBA" id="ARBA00022490"/>
    </source>
</evidence>
<dbReference type="GO" id="GO:0060285">
    <property type="term" value="P:cilium-dependent cell motility"/>
    <property type="evidence" value="ECO:0007669"/>
    <property type="project" value="TreeGrafter"/>
</dbReference>
<feature type="domain" description="DM10" evidence="6">
    <location>
        <begin position="2"/>
        <end position="110"/>
    </location>
</feature>
<dbReference type="GO" id="GO:0043014">
    <property type="term" value="F:alpha-tubulin binding"/>
    <property type="evidence" value="ECO:0007669"/>
    <property type="project" value="TreeGrafter"/>
</dbReference>
<dbReference type="PANTHER" id="PTHR12086">
    <property type="entry name" value="EF-HAND DOMAIN C-TERMINAL CONTAINING PROTEIN"/>
    <property type="match status" value="1"/>
</dbReference>
<dbReference type="STRING" id="318479.A0A0N4UDG2"/>
<dbReference type="SMART" id="SM00676">
    <property type="entry name" value="DM10"/>
    <property type="match status" value="1"/>
</dbReference>
<dbReference type="Pfam" id="PF06565">
    <property type="entry name" value="DM10_dom"/>
    <property type="match status" value="1"/>
</dbReference>
<keyword evidence="4" id="KW-0206">Cytoskeleton</keyword>
<dbReference type="Proteomes" id="UP000038040">
    <property type="component" value="Unplaced"/>
</dbReference>
<gene>
    <name evidence="7" type="ORF">DME_LOCUS9172</name>
</gene>
<proteinExistence type="predicted"/>
<keyword evidence="5" id="KW-0966">Cell projection</keyword>
<dbReference type="GO" id="GO:0007052">
    <property type="term" value="P:mitotic spindle organization"/>
    <property type="evidence" value="ECO:0007669"/>
    <property type="project" value="TreeGrafter"/>
</dbReference>
<keyword evidence="3" id="KW-0677">Repeat</keyword>
<reference evidence="7 9" key="2">
    <citation type="submission" date="2018-11" db="EMBL/GenBank/DDBJ databases">
        <authorList>
            <consortium name="Pathogen Informatics"/>
        </authorList>
    </citation>
    <scope>NUCLEOTIDE SEQUENCE [LARGE SCALE GENOMIC DNA]</scope>
</reference>
<keyword evidence="2" id="KW-0963">Cytoplasm</keyword>
<evidence type="ECO:0000256" key="4">
    <source>
        <dbReference type="ARBA" id="ARBA00023212"/>
    </source>
</evidence>
<dbReference type="PANTHER" id="PTHR12086:SF9">
    <property type="entry name" value="EF-HAND DOMAIN-CONTAINING PROTEIN 1"/>
    <property type="match status" value="1"/>
</dbReference>
<reference evidence="10" key="1">
    <citation type="submission" date="2017-02" db="UniProtKB">
        <authorList>
            <consortium name="WormBaseParasite"/>
        </authorList>
    </citation>
    <scope>IDENTIFICATION</scope>
</reference>
<dbReference type="FunFam" id="2.30.29.170:FF:000004">
    <property type="entry name" value="EF-hand domain containing 2"/>
    <property type="match status" value="1"/>
</dbReference>
<dbReference type="Proteomes" id="UP000274756">
    <property type="component" value="Unassembled WGS sequence"/>
</dbReference>
<evidence type="ECO:0000256" key="5">
    <source>
        <dbReference type="ARBA" id="ARBA00023273"/>
    </source>
</evidence>
<organism evidence="8 10">
    <name type="scientific">Dracunculus medinensis</name>
    <name type="common">Guinea worm</name>
    <dbReference type="NCBI Taxonomy" id="318479"/>
    <lineage>
        <taxon>Eukaryota</taxon>
        <taxon>Metazoa</taxon>
        <taxon>Ecdysozoa</taxon>
        <taxon>Nematoda</taxon>
        <taxon>Chromadorea</taxon>
        <taxon>Rhabditida</taxon>
        <taxon>Spirurina</taxon>
        <taxon>Dracunculoidea</taxon>
        <taxon>Dracunculidae</taxon>
        <taxon>Dracunculus</taxon>
    </lineage>
</organism>
<evidence type="ECO:0000256" key="3">
    <source>
        <dbReference type="ARBA" id="ARBA00022737"/>
    </source>
</evidence>
<dbReference type="AlphaFoldDB" id="A0A0N4UDG2"/>